<proteinExistence type="predicted"/>
<sequence length="37" mass="4486">MSNWMHRLHDIFQNQDLHHKLMELSAQEIFSHMPLGL</sequence>
<protein>
    <submittedName>
        <fullName evidence="1">Uncharacterized protein</fullName>
    </submittedName>
</protein>
<reference evidence="1" key="1">
    <citation type="submission" date="2018-02" db="EMBL/GenBank/DDBJ databases">
        <title>Rhizophora mucronata_Transcriptome.</title>
        <authorList>
            <person name="Meera S.P."/>
            <person name="Sreeshan A."/>
            <person name="Augustine A."/>
        </authorList>
    </citation>
    <scope>NUCLEOTIDE SEQUENCE</scope>
    <source>
        <tissue evidence="1">Leaf</tissue>
    </source>
</reference>
<organism evidence="1">
    <name type="scientific">Rhizophora mucronata</name>
    <name type="common">Asiatic mangrove</name>
    <dbReference type="NCBI Taxonomy" id="61149"/>
    <lineage>
        <taxon>Eukaryota</taxon>
        <taxon>Viridiplantae</taxon>
        <taxon>Streptophyta</taxon>
        <taxon>Embryophyta</taxon>
        <taxon>Tracheophyta</taxon>
        <taxon>Spermatophyta</taxon>
        <taxon>Magnoliopsida</taxon>
        <taxon>eudicotyledons</taxon>
        <taxon>Gunneridae</taxon>
        <taxon>Pentapetalae</taxon>
        <taxon>rosids</taxon>
        <taxon>fabids</taxon>
        <taxon>Malpighiales</taxon>
        <taxon>Rhizophoraceae</taxon>
        <taxon>Rhizophora</taxon>
    </lineage>
</organism>
<name>A0A2P2N1R0_RHIMU</name>
<evidence type="ECO:0000313" key="1">
    <source>
        <dbReference type="EMBL" id="MBX36400.1"/>
    </source>
</evidence>
<dbReference type="EMBL" id="GGEC01055916">
    <property type="protein sequence ID" value="MBX36400.1"/>
    <property type="molecule type" value="Transcribed_RNA"/>
</dbReference>
<accession>A0A2P2N1R0</accession>
<dbReference type="AlphaFoldDB" id="A0A2P2N1R0"/>